<name>A0A0F6SE88_9BACT</name>
<dbReference type="AlphaFoldDB" id="A0A0F6SE88"/>
<evidence type="ECO:0000313" key="2">
    <source>
        <dbReference type="EMBL" id="AKF04769.1"/>
    </source>
</evidence>
<organism evidence="2 3">
    <name type="scientific">Sandaracinus amylolyticus</name>
    <dbReference type="NCBI Taxonomy" id="927083"/>
    <lineage>
        <taxon>Bacteria</taxon>
        <taxon>Pseudomonadati</taxon>
        <taxon>Myxococcota</taxon>
        <taxon>Polyangia</taxon>
        <taxon>Polyangiales</taxon>
        <taxon>Sandaracinaceae</taxon>
        <taxon>Sandaracinus</taxon>
    </lineage>
</organism>
<reference evidence="2 3" key="1">
    <citation type="submission" date="2015-03" db="EMBL/GenBank/DDBJ databases">
        <title>Genome assembly of Sandaracinus amylolyticus DSM 53668.</title>
        <authorList>
            <person name="Sharma G."/>
            <person name="Subramanian S."/>
        </authorList>
    </citation>
    <scope>NUCLEOTIDE SEQUENCE [LARGE SCALE GENOMIC DNA]</scope>
    <source>
        <strain evidence="2 3">DSM 53668</strain>
    </source>
</reference>
<evidence type="ECO:0008006" key="4">
    <source>
        <dbReference type="Google" id="ProtNLM"/>
    </source>
</evidence>
<gene>
    <name evidence="2" type="ORF">DB32_001918</name>
</gene>
<dbReference type="KEGG" id="samy:DB32_001918"/>
<accession>A0A0F6SE88</accession>
<proteinExistence type="predicted"/>
<evidence type="ECO:0000313" key="3">
    <source>
        <dbReference type="Proteomes" id="UP000034883"/>
    </source>
</evidence>
<sequence>MGSQPLTSRARRRRLPAMRVAASLTALVLALAGCDDGVMVRLQTGARGFDVDADALALPDTMRDGDVIAQLACGPTEMCPSSADVPITCEESVCDPAPRTISVALGEVVDVDQLTSDARELLGHVEAIEVIDARYDVPFNALTVALPETELFWGPEGASHVDPSMGVVALGVVPPIAAGAMTSGTIALDAEGVDALSRYLVDTSRRVRFFARTRVDLAPGDAFPDGNARIGIDLHLEITGSLR</sequence>
<evidence type="ECO:0000256" key="1">
    <source>
        <dbReference type="SAM" id="SignalP"/>
    </source>
</evidence>
<keyword evidence="1" id="KW-0732">Signal</keyword>
<keyword evidence="3" id="KW-1185">Reference proteome</keyword>
<feature type="signal peptide" evidence="1">
    <location>
        <begin position="1"/>
        <end position="32"/>
    </location>
</feature>
<dbReference type="STRING" id="927083.DB32_001918"/>
<protein>
    <recommendedName>
        <fullName evidence="4">Lipoprotein</fullName>
    </recommendedName>
</protein>
<dbReference type="EMBL" id="CP011125">
    <property type="protein sequence ID" value="AKF04769.1"/>
    <property type="molecule type" value="Genomic_DNA"/>
</dbReference>
<feature type="chain" id="PRO_5002509970" description="Lipoprotein" evidence="1">
    <location>
        <begin position="33"/>
        <end position="243"/>
    </location>
</feature>
<dbReference type="Proteomes" id="UP000034883">
    <property type="component" value="Chromosome"/>
</dbReference>